<evidence type="ECO:0000259" key="5">
    <source>
        <dbReference type="PROSITE" id="PS01124"/>
    </source>
</evidence>
<sequence>MRWDGAVTFGDYWLGYTGKSDQTEAHAHVAIQLCIGLRYDITVEFGKQVLTAPGVLIGPSVDHRSLPNPDRVAFLYLYPDAPLGRALKALLDDSGKAAVSQDIVDCVRQAANFHEVVAALELKLVPPESFDPRLSNALNLLRQDWAGIGAVSRAASAVGLSSPRLRFFATRQMGVPLSQWIIWRKLERACHALAHEASLSDAAVAGGFADQAHLTRTMRRMVGMSPSRVAMVLRNTSDSFKNPQF</sequence>
<evidence type="ECO:0000313" key="6">
    <source>
        <dbReference type="EMBL" id="PTU50621.1"/>
    </source>
</evidence>
<comment type="caution">
    <text evidence="6">The sequence shown here is derived from an EMBL/GenBank/DDBJ whole genome shotgun (WGS) entry which is preliminary data.</text>
</comment>
<dbReference type="RefSeq" id="WP_085601796.1">
    <property type="nucleotide sequence ID" value="NZ_QANO01000141.1"/>
</dbReference>
<accession>A0A2R7UF37</accession>
<evidence type="ECO:0000256" key="3">
    <source>
        <dbReference type="ARBA" id="ARBA00023163"/>
    </source>
</evidence>
<name>A0A2R7UF37_PSEDL</name>
<proteinExistence type="predicted"/>
<gene>
    <name evidence="6" type="ORF">DBB42_19235</name>
</gene>
<dbReference type="GO" id="GO:0003700">
    <property type="term" value="F:DNA-binding transcription factor activity"/>
    <property type="evidence" value="ECO:0007669"/>
    <property type="project" value="InterPro"/>
</dbReference>
<keyword evidence="1" id="KW-0805">Transcription regulation</keyword>
<dbReference type="GO" id="GO:0043565">
    <property type="term" value="F:sequence-specific DNA binding"/>
    <property type="evidence" value="ECO:0007669"/>
    <property type="project" value="InterPro"/>
</dbReference>
<reference evidence="6 7" key="1">
    <citation type="submission" date="2018-04" db="EMBL/GenBank/DDBJ databases">
        <authorList>
            <person name="Go L.Y."/>
            <person name="Mitchell J.A."/>
        </authorList>
    </citation>
    <scope>NUCLEOTIDE SEQUENCE [LARGE SCALE GENOMIC DNA]</scope>
    <source>
        <strain evidence="6 7">KCJK7865</strain>
    </source>
</reference>
<evidence type="ECO:0000256" key="2">
    <source>
        <dbReference type="ARBA" id="ARBA00023125"/>
    </source>
</evidence>
<dbReference type="SUPFAM" id="SSF46689">
    <property type="entry name" value="Homeodomain-like"/>
    <property type="match status" value="1"/>
</dbReference>
<comment type="function">
    <text evidence="4">Regulatory protein of the TOL plasmid xyl operons. XylS activates the xylXYZLTEGFJQKIH operon required for the degradation of toluene, m-xylene and p-xylene.</text>
</comment>
<dbReference type="Proteomes" id="UP000244874">
    <property type="component" value="Unassembled WGS sequence"/>
</dbReference>
<dbReference type="InterPro" id="IPR018060">
    <property type="entry name" value="HTH_AraC"/>
</dbReference>
<dbReference type="SMART" id="SM00342">
    <property type="entry name" value="HTH_ARAC"/>
    <property type="match status" value="1"/>
</dbReference>
<dbReference type="EMBL" id="QANO01000141">
    <property type="protein sequence ID" value="PTU50621.1"/>
    <property type="molecule type" value="Genomic_DNA"/>
</dbReference>
<dbReference type="PANTHER" id="PTHR46796">
    <property type="entry name" value="HTH-TYPE TRANSCRIPTIONAL ACTIVATOR RHAS-RELATED"/>
    <property type="match status" value="1"/>
</dbReference>
<dbReference type="Pfam" id="PF12833">
    <property type="entry name" value="HTH_18"/>
    <property type="match status" value="1"/>
</dbReference>
<evidence type="ECO:0000256" key="4">
    <source>
        <dbReference type="ARBA" id="ARBA00037345"/>
    </source>
</evidence>
<dbReference type="Gene3D" id="1.10.10.60">
    <property type="entry name" value="Homeodomain-like"/>
    <property type="match status" value="1"/>
</dbReference>
<protein>
    <submittedName>
        <fullName evidence="6">AraC family transcriptional regulator</fullName>
    </submittedName>
</protein>
<dbReference type="PROSITE" id="PS01124">
    <property type="entry name" value="HTH_ARAC_FAMILY_2"/>
    <property type="match status" value="1"/>
</dbReference>
<keyword evidence="2" id="KW-0238">DNA-binding</keyword>
<evidence type="ECO:0000313" key="7">
    <source>
        <dbReference type="Proteomes" id="UP000244874"/>
    </source>
</evidence>
<organism evidence="6 7">
    <name type="scientific">Pseudomonas plecoglossicida</name>
    <dbReference type="NCBI Taxonomy" id="70775"/>
    <lineage>
        <taxon>Bacteria</taxon>
        <taxon>Pseudomonadati</taxon>
        <taxon>Pseudomonadota</taxon>
        <taxon>Gammaproteobacteria</taxon>
        <taxon>Pseudomonadales</taxon>
        <taxon>Pseudomonadaceae</taxon>
        <taxon>Pseudomonas</taxon>
    </lineage>
</organism>
<evidence type="ECO:0000256" key="1">
    <source>
        <dbReference type="ARBA" id="ARBA00023015"/>
    </source>
</evidence>
<feature type="domain" description="HTH araC/xylS-type" evidence="5">
    <location>
        <begin position="135"/>
        <end position="232"/>
    </location>
</feature>
<dbReference type="InterPro" id="IPR050204">
    <property type="entry name" value="AraC_XylS_family_regulators"/>
</dbReference>
<dbReference type="InterPro" id="IPR009057">
    <property type="entry name" value="Homeodomain-like_sf"/>
</dbReference>
<dbReference type="AlphaFoldDB" id="A0A2R7UF37"/>
<keyword evidence="3" id="KW-0804">Transcription</keyword>